<reference evidence="1 3" key="1">
    <citation type="submission" date="2015-09" db="EMBL/GenBank/DDBJ databases">
        <authorList>
            <consortium name="Pathogen Informatics"/>
        </authorList>
    </citation>
    <scope>NUCLEOTIDE SEQUENCE [LARGE SCALE GENOMIC DNA]</scope>
    <source>
        <strain evidence="1 3">2789STDY5834968</strain>
    </source>
</reference>
<dbReference type="OrthoDB" id="1765300at2"/>
<reference evidence="2 4" key="2">
    <citation type="submission" date="2018-08" db="EMBL/GenBank/DDBJ databases">
        <title>A genome reference for cultivated species of the human gut microbiota.</title>
        <authorList>
            <person name="Zou Y."/>
            <person name="Xue W."/>
            <person name="Luo G."/>
        </authorList>
    </citation>
    <scope>NUCLEOTIDE SEQUENCE [LARGE SCALE GENOMIC DNA]</scope>
    <source>
        <strain evidence="2 4">AF39-14AC</strain>
    </source>
</reference>
<dbReference type="EMBL" id="QROF01000001">
    <property type="protein sequence ID" value="RHL07876.1"/>
    <property type="molecule type" value="Genomic_DNA"/>
</dbReference>
<dbReference type="GO" id="GO:0003677">
    <property type="term" value="F:DNA binding"/>
    <property type="evidence" value="ECO:0007669"/>
    <property type="project" value="InterPro"/>
</dbReference>
<dbReference type="Proteomes" id="UP000286181">
    <property type="component" value="Unassembled WGS sequence"/>
</dbReference>
<name>A0A173S650_9FIRM</name>
<dbReference type="Proteomes" id="UP000095673">
    <property type="component" value="Unassembled WGS sequence"/>
</dbReference>
<evidence type="ECO:0000313" key="2">
    <source>
        <dbReference type="EMBL" id="RHL07876.1"/>
    </source>
</evidence>
<dbReference type="RefSeq" id="WP_055237516.1">
    <property type="nucleotide sequence ID" value="NZ_CYXM01000003.1"/>
</dbReference>
<evidence type="ECO:0008006" key="5">
    <source>
        <dbReference type="Google" id="ProtNLM"/>
    </source>
</evidence>
<sequence>MLQGVYTAVRKDGTIYYRSNITYKSKHISLGSFDSELSASRAYATASTILLKETNSIEDSYFHTHALAFDKIVTLINYRDNGMYIKTPIYLRKNYFSYYLDISHELKFDIDDLFYYSEHRILKRQGHLYVNDYGMQVTLLSRYGIQPHAVCGRDYVFVNNDSTDMRYENIKLLNPYHGVEIVKTAGLDKYKARIHINGNFVIGTYNTIEKAAIAYNKAVDMAHAHGIEKNYPENYIESISGKEYADIYTSVTVSDKYVQYLQQFDL</sequence>
<evidence type="ECO:0000313" key="3">
    <source>
        <dbReference type="Proteomes" id="UP000095673"/>
    </source>
</evidence>
<proteinExistence type="predicted"/>
<evidence type="ECO:0000313" key="1">
    <source>
        <dbReference type="EMBL" id="CUM85307.1"/>
    </source>
</evidence>
<evidence type="ECO:0000313" key="4">
    <source>
        <dbReference type="Proteomes" id="UP000286181"/>
    </source>
</evidence>
<protein>
    <recommendedName>
        <fullName evidence="5">AP2/ERF domain-containing protein</fullName>
    </recommendedName>
</protein>
<gene>
    <name evidence="2" type="ORF">DW038_00215</name>
    <name evidence="1" type="ORF">ERS852580_00841</name>
</gene>
<organism evidence="1 3">
    <name type="scientific">Agathobacter rectalis</name>
    <dbReference type="NCBI Taxonomy" id="39491"/>
    <lineage>
        <taxon>Bacteria</taxon>
        <taxon>Bacillati</taxon>
        <taxon>Bacillota</taxon>
        <taxon>Clostridia</taxon>
        <taxon>Lachnospirales</taxon>
        <taxon>Lachnospiraceae</taxon>
        <taxon>Agathobacter</taxon>
    </lineage>
</organism>
<dbReference type="SUPFAM" id="SSF54171">
    <property type="entry name" value="DNA-binding domain"/>
    <property type="match status" value="1"/>
</dbReference>
<dbReference type="AlphaFoldDB" id="A0A173S650"/>
<dbReference type="EMBL" id="CYXM01000003">
    <property type="protein sequence ID" value="CUM85307.1"/>
    <property type="molecule type" value="Genomic_DNA"/>
</dbReference>
<accession>A0A173S650</accession>
<dbReference type="InterPro" id="IPR016177">
    <property type="entry name" value="DNA-bd_dom_sf"/>
</dbReference>